<evidence type="ECO:0000313" key="3">
    <source>
        <dbReference type="Proteomes" id="UP001172673"/>
    </source>
</evidence>
<keyword evidence="3" id="KW-1185">Reference proteome</keyword>
<dbReference type="Proteomes" id="UP001172673">
    <property type="component" value="Unassembled WGS sequence"/>
</dbReference>
<dbReference type="EMBL" id="JAPDRK010000018">
    <property type="protein sequence ID" value="KAJ9604614.1"/>
    <property type="molecule type" value="Genomic_DNA"/>
</dbReference>
<evidence type="ECO:0000256" key="1">
    <source>
        <dbReference type="SAM" id="MobiDB-lite"/>
    </source>
</evidence>
<feature type="region of interest" description="Disordered" evidence="1">
    <location>
        <begin position="129"/>
        <end position="153"/>
    </location>
</feature>
<reference evidence="2" key="1">
    <citation type="submission" date="2022-10" db="EMBL/GenBank/DDBJ databases">
        <title>Culturing micro-colonial fungi from biological soil crusts in the Mojave desert and describing Neophaeococcomyces mojavensis, and introducing the new genera and species Taxawa tesnikishii.</title>
        <authorList>
            <person name="Kurbessoian T."/>
            <person name="Stajich J.E."/>
        </authorList>
    </citation>
    <scope>NUCLEOTIDE SEQUENCE</scope>
    <source>
        <strain evidence="2">TK_41</strain>
    </source>
</reference>
<dbReference type="AlphaFoldDB" id="A0AA38X0N4"/>
<proteinExistence type="predicted"/>
<accession>A0AA38X0N4</accession>
<evidence type="ECO:0000313" key="2">
    <source>
        <dbReference type="EMBL" id="KAJ9604614.1"/>
    </source>
</evidence>
<organism evidence="2 3">
    <name type="scientific">Cladophialophora chaetospira</name>
    <dbReference type="NCBI Taxonomy" id="386627"/>
    <lineage>
        <taxon>Eukaryota</taxon>
        <taxon>Fungi</taxon>
        <taxon>Dikarya</taxon>
        <taxon>Ascomycota</taxon>
        <taxon>Pezizomycotina</taxon>
        <taxon>Eurotiomycetes</taxon>
        <taxon>Chaetothyriomycetidae</taxon>
        <taxon>Chaetothyriales</taxon>
        <taxon>Herpotrichiellaceae</taxon>
        <taxon>Cladophialophora</taxon>
    </lineage>
</organism>
<name>A0AA38X0N4_9EURO</name>
<feature type="compositionally biased region" description="Acidic residues" evidence="1">
    <location>
        <begin position="133"/>
        <end position="153"/>
    </location>
</feature>
<gene>
    <name evidence="2" type="ORF">H2200_010728</name>
</gene>
<protein>
    <submittedName>
        <fullName evidence="2">Uncharacterized protein</fullName>
    </submittedName>
</protein>
<comment type="caution">
    <text evidence="2">The sequence shown here is derived from an EMBL/GenBank/DDBJ whole genome shotgun (WGS) entry which is preliminary data.</text>
</comment>
<sequence length="376" mass="44644">MSSGPELGSGEAAMATLPQRLGALDLVQQQRIEDDERRMELRRQLRADLVSLIEKDVENPGPENERQWKEMLEIGKARESEWTRLDQMDRLRYDAEEGWKQDLLDVGETIEMYCQAHRRYWSERTRVRAQEVDRDDDQQDNGDGDADSANEEADPVEQMLLQSPYQEPTECLPRRYSPASVRILQELYYRGFHRRIEYYDDYCWVYFHEASHIFATWSPWPVWMRRQLVNVSEKARRQIENQPTLRNKYIYMLTEAVEDMSAGSYQSLTISRHTSLDDALVSALNHIDQQHLWMVQLAYVRRYHRSLRCGPYDYEDGGDLFFLERVVVNRLVRSKDELRGARVAWWISSLGTLHVSGYDWQKDEFVQVEVLRHRIR</sequence>